<dbReference type="SUPFAM" id="SSF48056">
    <property type="entry name" value="Di-copper centre-containing domain"/>
    <property type="match status" value="2"/>
</dbReference>
<comment type="cofactor">
    <cofactor evidence="1">
        <name>Cu(2+)</name>
        <dbReference type="ChEBI" id="CHEBI:29036"/>
    </cofactor>
</comment>
<dbReference type="InterPro" id="IPR002227">
    <property type="entry name" value="Tyrosinase_Cu-bd"/>
</dbReference>
<comment type="similarity">
    <text evidence="2">Belongs to the tyrosinase family.</text>
</comment>
<dbReference type="PROSITE" id="PS00498">
    <property type="entry name" value="TYROSINASE_2"/>
    <property type="match status" value="2"/>
</dbReference>
<dbReference type="GO" id="GO:0046872">
    <property type="term" value="F:metal ion binding"/>
    <property type="evidence" value="ECO:0007669"/>
    <property type="project" value="UniProtKB-KW"/>
</dbReference>
<evidence type="ECO:0000256" key="1">
    <source>
        <dbReference type="ARBA" id="ARBA00001973"/>
    </source>
</evidence>
<dbReference type="AlphaFoldDB" id="A0A9I9CEY5"/>
<dbReference type="Pfam" id="PF12142">
    <property type="entry name" value="PPO1_DWL"/>
    <property type="match status" value="1"/>
</dbReference>
<evidence type="ECO:0000256" key="3">
    <source>
        <dbReference type="ARBA" id="ARBA00022723"/>
    </source>
</evidence>
<dbReference type="InterPro" id="IPR022740">
    <property type="entry name" value="Polyphenol_oxidase_C"/>
</dbReference>
<keyword evidence="6" id="KW-0186">Copper</keyword>
<protein>
    <recommendedName>
        <fullName evidence="8 9">Tyrosinase copper-binding domain-containing protein</fullName>
    </recommendedName>
</protein>
<dbReference type="InterPro" id="IPR022739">
    <property type="entry name" value="Polyphenol_oxidase_cen"/>
</dbReference>
<sequence length="732" mass="83768">MLPEDDPRSFAHQAKVHCAYCDDAYKQMDSTMDFQVHENALFFPFHRAYLYFFERILCHLLEKPDFAIPFWNWDAPPGMCMPKIYTKPSSSLYDENRDECHQPPKLLNLNYGGKKVKDSEIVDFNLRWMNDQMSVETAREFLGKVIKRGNCPENGSGSIETSPHNNLHNWVGDPEATIHGEDMGHFYSAGRDPLFYAHHANVDPSSNNGEDSVSKFDRREVLFGLGGLYGVVTATGSVLAAPLTPDVFNCDMAQTPGGIKNCCPPRIGKIIHFVPPKIQQPYVRRPAAHLMNQTQIEELERGIQKLKQLDEDDPHSFSHQAKIHCAYCDYAYNQLGSITETRFEVHSNALFFPFHRAYLYFFERILRHYIGNPDFAIPFWNWDSPPGMHMPEFYNRPSSSLYDNLRDPRHDPHKLIDLNYNGKTEDHSFDVVDCNLRWMNDRMKVQSPRSFLGRVLKAGETPKPSDMGTIEQSPHNNIHDWVGTKTPHFEDMGSFYSAALDPLFYAHHTNIDRLWNIWKTLDGNPKDHTDPDWLNSSFVFYDENKNAVRIEVSDCLDTEKLGYVYQEVPLPWLLLNKIPSPNPWIRTEEPEPPIINFPQTLNSDITTMVDRPEEAGSGEEVDVVLVLEDVEYDPTTRVHFDVLVNVVDEAQDRCAAFLEFVGSFKNIPHGLHHHDKTSLRFVITEVIQGLGLERDKNLAVKIEPMVGGEGVTLGGIKIQLEPVFVPLSSSFT</sequence>
<name>A0A9I9CEY5_CUCME</name>
<evidence type="ECO:0000256" key="7">
    <source>
        <dbReference type="ARBA" id="ARBA00023157"/>
    </source>
</evidence>
<evidence type="ECO:0000256" key="6">
    <source>
        <dbReference type="ARBA" id="ARBA00023008"/>
    </source>
</evidence>
<feature type="domain" description="Tyrosinase copper-binding" evidence="9">
    <location>
        <begin position="501"/>
        <end position="512"/>
    </location>
</feature>
<evidence type="ECO:0000259" key="8">
    <source>
        <dbReference type="PROSITE" id="PS00497"/>
    </source>
</evidence>
<dbReference type="Pfam" id="PF00264">
    <property type="entry name" value="Tyrosinase"/>
    <property type="match status" value="2"/>
</dbReference>
<evidence type="ECO:0000313" key="10">
    <source>
        <dbReference type="EnsemblPlants" id="MELO3C002576.2.1"/>
    </source>
</evidence>
<dbReference type="Gramene" id="MELO3C002576.2.1">
    <property type="protein sequence ID" value="MELO3C002576.2.1"/>
    <property type="gene ID" value="MELO3C002576.2"/>
</dbReference>
<evidence type="ECO:0000256" key="5">
    <source>
        <dbReference type="ARBA" id="ARBA00023002"/>
    </source>
</evidence>
<dbReference type="PANTHER" id="PTHR11474:SF108">
    <property type="entry name" value="TYROSINASE COPPER-BINDING DOMAIN-CONTAINING PROTEIN"/>
    <property type="match status" value="1"/>
</dbReference>
<feature type="domain" description="Tyrosinase copper-binding" evidence="8">
    <location>
        <begin position="346"/>
        <end position="363"/>
    </location>
</feature>
<dbReference type="PANTHER" id="PTHR11474">
    <property type="entry name" value="TYROSINASE FAMILY MEMBER"/>
    <property type="match status" value="1"/>
</dbReference>
<organism evidence="10">
    <name type="scientific">Cucumis melo</name>
    <name type="common">Muskmelon</name>
    <dbReference type="NCBI Taxonomy" id="3656"/>
    <lineage>
        <taxon>Eukaryota</taxon>
        <taxon>Viridiplantae</taxon>
        <taxon>Streptophyta</taxon>
        <taxon>Embryophyta</taxon>
        <taxon>Tracheophyta</taxon>
        <taxon>Spermatophyta</taxon>
        <taxon>Magnoliopsida</taxon>
        <taxon>eudicotyledons</taxon>
        <taxon>Gunneridae</taxon>
        <taxon>Pentapetalae</taxon>
        <taxon>rosids</taxon>
        <taxon>fabids</taxon>
        <taxon>Cucurbitales</taxon>
        <taxon>Cucurbitaceae</taxon>
        <taxon>Benincaseae</taxon>
        <taxon>Cucumis</taxon>
    </lineage>
</organism>
<evidence type="ECO:0000259" key="9">
    <source>
        <dbReference type="PROSITE" id="PS00498"/>
    </source>
</evidence>
<keyword evidence="3" id="KW-0479">Metal-binding</keyword>
<accession>A0A9I9CEY5</accession>
<dbReference type="Gene3D" id="1.10.1280.10">
    <property type="entry name" value="Di-copper center containing domain from catechol oxidase"/>
    <property type="match status" value="2"/>
</dbReference>
<dbReference type="GO" id="GO:0004097">
    <property type="term" value="F:catechol oxidase activity"/>
    <property type="evidence" value="ECO:0007669"/>
    <property type="project" value="InterPro"/>
</dbReference>
<proteinExistence type="inferred from homology"/>
<dbReference type="InterPro" id="IPR008922">
    <property type="entry name" value="Di-copper_centre_dom_sf"/>
</dbReference>
<dbReference type="Pfam" id="PF12143">
    <property type="entry name" value="PPO1_KFDV"/>
    <property type="match status" value="1"/>
</dbReference>
<dbReference type="PRINTS" id="PR00092">
    <property type="entry name" value="TYROSINASE"/>
</dbReference>
<keyword evidence="4" id="KW-0883">Thioether bond</keyword>
<feature type="domain" description="Tyrosinase copper-binding" evidence="9">
    <location>
        <begin position="192"/>
        <end position="203"/>
    </location>
</feature>
<keyword evidence="5" id="KW-0560">Oxidoreductase</keyword>
<evidence type="ECO:0000256" key="2">
    <source>
        <dbReference type="ARBA" id="ARBA00009928"/>
    </source>
</evidence>
<dbReference type="InterPro" id="IPR050316">
    <property type="entry name" value="Tyrosinase/Hemocyanin"/>
</dbReference>
<keyword evidence="7" id="KW-1015">Disulfide bond</keyword>
<dbReference type="EnsemblPlants" id="MELO3C002576.2.1">
    <property type="protein sequence ID" value="MELO3C002576.2.1"/>
    <property type="gene ID" value="MELO3C002576.2"/>
</dbReference>
<evidence type="ECO:0000256" key="4">
    <source>
        <dbReference type="ARBA" id="ARBA00022784"/>
    </source>
</evidence>
<feature type="domain" description="Tyrosinase copper-binding" evidence="8">
    <location>
        <begin position="37"/>
        <end position="54"/>
    </location>
</feature>
<dbReference type="PROSITE" id="PS00497">
    <property type="entry name" value="TYROSINASE_1"/>
    <property type="match status" value="2"/>
</dbReference>
<reference evidence="10" key="1">
    <citation type="submission" date="2023-03" db="UniProtKB">
        <authorList>
            <consortium name="EnsemblPlants"/>
        </authorList>
    </citation>
    <scope>IDENTIFICATION</scope>
</reference>